<keyword evidence="4" id="KW-1185">Reference proteome</keyword>
<comment type="caution">
    <text evidence="3">The sequence shown here is derived from an EMBL/GenBank/DDBJ whole genome shotgun (WGS) entry which is preliminary data.</text>
</comment>
<evidence type="ECO:0000256" key="1">
    <source>
        <dbReference type="SAM" id="Coils"/>
    </source>
</evidence>
<keyword evidence="1" id="KW-0175">Coiled coil</keyword>
<protein>
    <submittedName>
        <fullName evidence="3">Uncharacterized protein</fullName>
    </submittedName>
</protein>
<dbReference type="OrthoDB" id="2592022at2759"/>
<feature type="region of interest" description="Disordered" evidence="2">
    <location>
        <begin position="826"/>
        <end position="882"/>
    </location>
</feature>
<accession>A0A9W9AMB9</accession>
<proteinExistence type="predicted"/>
<evidence type="ECO:0000256" key="2">
    <source>
        <dbReference type="SAM" id="MobiDB-lite"/>
    </source>
</evidence>
<dbReference type="EMBL" id="JAOTPV010000003">
    <property type="protein sequence ID" value="KAJ4486191.1"/>
    <property type="molecule type" value="Genomic_DNA"/>
</dbReference>
<dbReference type="AlphaFoldDB" id="A0A9W9AMB9"/>
<name>A0A9W9AMB9_9AGAR</name>
<reference evidence="3" key="1">
    <citation type="submission" date="2022-08" db="EMBL/GenBank/DDBJ databases">
        <title>A Global Phylogenomic Analysis of the Shiitake Genus Lentinula.</title>
        <authorList>
            <consortium name="DOE Joint Genome Institute"/>
            <person name="Sierra-Patev S."/>
            <person name="Min B."/>
            <person name="Naranjo-Ortiz M."/>
            <person name="Looney B."/>
            <person name="Konkel Z."/>
            <person name="Slot J.C."/>
            <person name="Sakamoto Y."/>
            <person name="Steenwyk J.L."/>
            <person name="Rokas A."/>
            <person name="Carro J."/>
            <person name="Camarero S."/>
            <person name="Ferreira P."/>
            <person name="Molpeceres G."/>
            <person name="Ruiz-Duenas F.J."/>
            <person name="Serrano A."/>
            <person name="Henrissat B."/>
            <person name="Drula E."/>
            <person name="Hughes K.W."/>
            <person name="Mata J.L."/>
            <person name="Ishikawa N.K."/>
            <person name="Vargas-Isla R."/>
            <person name="Ushijima S."/>
            <person name="Smith C.A."/>
            <person name="Ahrendt S."/>
            <person name="Andreopoulos W."/>
            <person name="He G."/>
            <person name="Labutti K."/>
            <person name="Lipzen A."/>
            <person name="Ng V."/>
            <person name="Riley R."/>
            <person name="Sandor L."/>
            <person name="Barry K."/>
            <person name="Martinez A.T."/>
            <person name="Xiao Y."/>
            <person name="Gibbons J.G."/>
            <person name="Terashima K."/>
            <person name="Grigoriev I.V."/>
            <person name="Hibbett D.S."/>
        </authorList>
    </citation>
    <scope>NUCLEOTIDE SEQUENCE</scope>
    <source>
        <strain evidence="3">JLM2183</strain>
    </source>
</reference>
<sequence length="994" mass="109832">MKVDQIDEDHPLVLEISSLKTAVSRFQDEAQSASLKLQRFSFDASATQDRVANLEHDNELLRTELAILRANPHPDLSPTSHPATLQSQELTLSLRRLSDKLSLTEQALSERTTEFAHATSELAKSRIIVEGAYALAARTRGREEEGKVRERELEMKIREMKEEIKMEDLVVKQYAELVRSLEGRNNTNLHSEFASVLSNGSTATLVDGISEGKASLQRLYAEFTMESERLQAEVEKLKGELAVSDTLLKAERKRAEIDREHLANAQKELQMLKIEDKSAAAMVSRYMKFSQASTNTLQNSFNTLKIRHSATIDTLSNQLANLTAQLQSSQAISDKLRTTLDELGKDIMRESYGRRREIALRLRFVVREEALQESLGRWIRRGKEVLDQEQEYVLRQSLEKLLFDARTVYAVLDTPSASNAPSAPVPEIEYSPYAAPTGSLARIIAIEASVSSLVEELRLETARRQQLELTVAANEPLPPVPAKDKAPLVNGSKKPSGGFDVTILEASNETKPDVTASENQQHPETADEIDALEAVPPETATERIHSPVSSETVLERTPSPISSSVAIELLTTSKESELNAHPVRVEEAQPIVLSNSSESADPLAVGDNTTNTHNSPTPPSLEHRTSATSSSPEHRLEMFMNRDAERHPLITELIHVSHRYDDLQRSFRDCHLALQELRKTLSAAEILEKTSEGAPQTFPGISHQIYQAVVERLDNYNEDARVELEIRAADEALLAQGYQTMLSLSDSHDSISSSSAISPSSNSSYVFARSFSQDSQHAELSASELEAQIRDFISGTDLNVQRARQSLSRKLVDVQNDIAVLKRAMHDPDVFGPPSPSTTPTTDDMNHQSGNSTGWTSWIRGQPRPASPSPAPTFGHVMTNPRLKHSSSFHQDLVPKRRGSVAALNSQQLHPLAKLDLRVSMPAFSSPLSSSRSAVFSPPGLDWHGPRTRTVSTMSMLGLGTARSANAGGSPRPQRTASLTSEEQDNEKSEDDVE</sequence>
<feature type="region of interest" description="Disordered" evidence="2">
    <location>
        <begin position="476"/>
        <end position="559"/>
    </location>
</feature>
<dbReference type="Proteomes" id="UP001150266">
    <property type="component" value="Unassembled WGS sequence"/>
</dbReference>
<organism evidence="3 4">
    <name type="scientific">Lentinula aciculospora</name>
    <dbReference type="NCBI Taxonomy" id="153920"/>
    <lineage>
        <taxon>Eukaryota</taxon>
        <taxon>Fungi</taxon>
        <taxon>Dikarya</taxon>
        <taxon>Basidiomycota</taxon>
        <taxon>Agaricomycotina</taxon>
        <taxon>Agaricomycetes</taxon>
        <taxon>Agaricomycetidae</taxon>
        <taxon>Agaricales</taxon>
        <taxon>Marasmiineae</taxon>
        <taxon>Omphalotaceae</taxon>
        <taxon>Lentinula</taxon>
    </lineage>
</organism>
<feature type="coiled-coil region" evidence="1">
    <location>
        <begin position="213"/>
        <end position="275"/>
    </location>
</feature>
<feature type="coiled-coil region" evidence="1">
    <location>
        <begin position="44"/>
        <end position="71"/>
    </location>
</feature>
<feature type="region of interest" description="Disordered" evidence="2">
    <location>
        <begin position="593"/>
        <end position="633"/>
    </location>
</feature>
<feature type="compositionally biased region" description="Acidic residues" evidence="2">
    <location>
        <begin position="982"/>
        <end position="994"/>
    </location>
</feature>
<feature type="region of interest" description="Disordered" evidence="2">
    <location>
        <begin position="957"/>
        <end position="994"/>
    </location>
</feature>
<gene>
    <name evidence="3" type="ORF">J3R30DRAFT_3327111</name>
</gene>
<evidence type="ECO:0000313" key="4">
    <source>
        <dbReference type="Proteomes" id="UP001150266"/>
    </source>
</evidence>
<evidence type="ECO:0000313" key="3">
    <source>
        <dbReference type="EMBL" id="KAJ4486191.1"/>
    </source>
</evidence>
<feature type="compositionally biased region" description="Polar residues" evidence="2">
    <location>
        <begin position="847"/>
        <end position="856"/>
    </location>
</feature>